<evidence type="ECO:0000256" key="5">
    <source>
        <dbReference type="ARBA" id="ARBA00022856"/>
    </source>
</evidence>
<name>A0AAJ0B8W3_9PEZI</name>
<sequence>MASPTNHPVEHAADRDEPSPYNEHGTGRDEHPSPLDHDHDHDHVTSEKTAHEASGADVHHMVVDLAEKTGDRADGMAPIDDIEYVMDKIDALTVDECKEIIRKLLKYHEYDYNFASAQREKLRALLEGPAEGESTEEWELKLKTETAVNHFYSPYPEVRSVSEPTDDPSIPCETIRAHLLGYAWAVIAQFTNSLFTSRFPAITLTSAVAQILLYPCGQALAFILPDWGFNFRGQRVSLNPGPWSYKEQMLSTIIINVGLASAYCFLNIQTQTVYYHDTWLTPGYGILLLLSTQLMGLGFSGLMRRFVVYPVEALWPSILPTLALNRALLVPEKKETIHGWSMSRYKFFFIVFIAMFVYFWLPGFLFPALSMFAWMTWISPDNFNLNMITGSTMGLGFNPISTFDWNVISTYALPLAFPFFAYAQQFLGTILGGLIIIALYWSNTSWASYMPINSSGIFDNTGNSYNISKVVVPGTAILNQTAYEEYSPAFYSAGNLVVYGAFFAFYPLTMVFIMLDMWRPILKAYRSMATSIASGSKRLFTSLKDTGVALSKGQVREAAHHLRHAMNDGTSIYDGFDDPFTKMIRAYPEVPDWWFLIIAFISFIFAIIVLTQFPQLDTPVWTIFFVIGLNLVFLIPMSYLYAISGTTEGLNVVTELIVGYALPGHPEALMFVKAFGYNINGQADTYISDQKMGFYSKLPPRAMYRGQMMSAIITAFVAYGVVQFADNEIPGICTKEQVSNFNCENGSQIFFSASVVWGAMGPARIFSQIYPAMQYCFLLGFLLALVWWAGKRFGGYVREAARKVMPGVIFKPINLVLFTPIAWLKHVHPSLIFNGMLFWAPLNMTYFTGGLYVSFVFMYYLRRYKTAWWEKYNYVLAAALTGGVAFSAIIIFFAVQYHPVTLDWWGVNVLSATVDGGAGQTALLPDLPEKGYFGPDTWS</sequence>
<evidence type="ECO:0000256" key="2">
    <source>
        <dbReference type="ARBA" id="ARBA00008807"/>
    </source>
</evidence>
<dbReference type="GO" id="GO:0015031">
    <property type="term" value="P:protein transport"/>
    <property type="evidence" value="ECO:0007669"/>
    <property type="project" value="UniProtKB-KW"/>
</dbReference>
<comment type="similarity">
    <text evidence="2">Belongs to the oligopeptide OPT transporter family.</text>
</comment>
<protein>
    <submittedName>
        <fullName evidence="11">Oligopeptide transporter 2</fullName>
    </submittedName>
</protein>
<keyword evidence="3" id="KW-0813">Transport</keyword>
<dbReference type="NCBIfam" id="TIGR00728">
    <property type="entry name" value="OPT_sfam"/>
    <property type="match status" value="2"/>
</dbReference>
<gene>
    <name evidence="11" type="ORF">QBC47DRAFT_392031</name>
</gene>
<comment type="caution">
    <text evidence="11">The sequence shown here is derived from an EMBL/GenBank/DDBJ whole genome shotgun (WGS) entry which is preliminary data.</text>
</comment>
<feature type="transmembrane region" description="Helical" evidence="10">
    <location>
        <begin position="619"/>
        <end position="642"/>
    </location>
</feature>
<keyword evidence="6" id="KW-0653">Protein transport</keyword>
<evidence type="ECO:0000313" key="11">
    <source>
        <dbReference type="EMBL" id="KAK1751536.1"/>
    </source>
</evidence>
<keyword evidence="8 10" id="KW-0472">Membrane</keyword>
<keyword evidence="4 10" id="KW-0812">Transmembrane</keyword>
<feature type="transmembrane region" description="Helical" evidence="10">
    <location>
        <begin position="249"/>
        <end position="266"/>
    </location>
</feature>
<feature type="transmembrane region" description="Helical" evidence="10">
    <location>
        <begin position="844"/>
        <end position="861"/>
    </location>
</feature>
<proteinExistence type="inferred from homology"/>
<dbReference type="InterPro" id="IPR004648">
    <property type="entry name" value="Oligpept_transpt"/>
</dbReference>
<feature type="compositionally biased region" description="Basic and acidic residues" evidence="9">
    <location>
        <begin position="8"/>
        <end position="18"/>
    </location>
</feature>
<evidence type="ECO:0000256" key="8">
    <source>
        <dbReference type="ARBA" id="ARBA00023136"/>
    </source>
</evidence>
<feature type="transmembrane region" description="Helical" evidence="10">
    <location>
        <begin position="211"/>
        <end position="229"/>
    </location>
</feature>
<evidence type="ECO:0000256" key="9">
    <source>
        <dbReference type="SAM" id="MobiDB-lite"/>
    </source>
</evidence>
<feature type="transmembrane region" description="Helical" evidence="10">
    <location>
        <begin position="496"/>
        <end position="518"/>
    </location>
</feature>
<feature type="transmembrane region" description="Helical" evidence="10">
    <location>
        <begin position="808"/>
        <end position="824"/>
    </location>
</feature>
<dbReference type="GO" id="GO:0016020">
    <property type="term" value="C:membrane"/>
    <property type="evidence" value="ECO:0007669"/>
    <property type="project" value="UniProtKB-SubCell"/>
</dbReference>
<dbReference type="EMBL" id="MU839842">
    <property type="protein sequence ID" value="KAK1751536.1"/>
    <property type="molecule type" value="Genomic_DNA"/>
</dbReference>
<dbReference type="Proteomes" id="UP001239445">
    <property type="component" value="Unassembled WGS sequence"/>
</dbReference>
<accession>A0AAJ0B8W3</accession>
<dbReference type="GO" id="GO:0035673">
    <property type="term" value="F:oligopeptide transmembrane transporter activity"/>
    <property type="evidence" value="ECO:0007669"/>
    <property type="project" value="InterPro"/>
</dbReference>
<feature type="transmembrane region" description="Helical" evidence="10">
    <location>
        <begin position="702"/>
        <end position="722"/>
    </location>
</feature>
<dbReference type="Pfam" id="PF03169">
    <property type="entry name" value="OPT"/>
    <property type="match status" value="1"/>
</dbReference>
<dbReference type="AlphaFoldDB" id="A0AAJ0B8W3"/>
<evidence type="ECO:0000313" key="12">
    <source>
        <dbReference type="Proteomes" id="UP001239445"/>
    </source>
</evidence>
<feature type="transmembrane region" description="Helical" evidence="10">
    <location>
        <begin position="278"/>
        <end position="300"/>
    </location>
</feature>
<keyword evidence="5" id="KW-0571">Peptide transport</keyword>
<feature type="transmembrane region" description="Helical" evidence="10">
    <location>
        <begin position="419"/>
        <end position="441"/>
    </location>
</feature>
<keyword evidence="12" id="KW-1185">Reference proteome</keyword>
<reference evidence="11" key="1">
    <citation type="submission" date="2023-06" db="EMBL/GenBank/DDBJ databases">
        <title>Genome-scale phylogeny and comparative genomics of the fungal order Sordariales.</title>
        <authorList>
            <consortium name="Lawrence Berkeley National Laboratory"/>
            <person name="Hensen N."/>
            <person name="Bonometti L."/>
            <person name="Westerberg I."/>
            <person name="Brannstrom I.O."/>
            <person name="Guillou S."/>
            <person name="Cros-Aarteil S."/>
            <person name="Calhoun S."/>
            <person name="Haridas S."/>
            <person name="Kuo A."/>
            <person name="Mondo S."/>
            <person name="Pangilinan J."/>
            <person name="Riley R."/>
            <person name="Labutti K."/>
            <person name="Andreopoulos B."/>
            <person name="Lipzen A."/>
            <person name="Chen C."/>
            <person name="Yanf M."/>
            <person name="Daum C."/>
            <person name="Ng V."/>
            <person name="Clum A."/>
            <person name="Steindorff A."/>
            <person name="Ohm R."/>
            <person name="Martin F."/>
            <person name="Silar P."/>
            <person name="Natvig D."/>
            <person name="Lalanne C."/>
            <person name="Gautier V."/>
            <person name="Ament-Velasquez S.L."/>
            <person name="Kruys A."/>
            <person name="Hutchinson M.I."/>
            <person name="Powell A.J."/>
            <person name="Barry K."/>
            <person name="Miller A.N."/>
            <person name="Grigoriev I.V."/>
            <person name="Debuchy R."/>
            <person name="Gladieux P."/>
            <person name="Thoren M.H."/>
            <person name="Johannesson H."/>
        </authorList>
    </citation>
    <scope>NUCLEOTIDE SEQUENCE</scope>
    <source>
        <strain evidence="11">PSN4</strain>
    </source>
</reference>
<keyword evidence="7 10" id="KW-1133">Transmembrane helix</keyword>
<evidence type="ECO:0000256" key="1">
    <source>
        <dbReference type="ARBA" id="ARBA00004141"/>
    </source>
</evidence>
<feature type="transmembrane region" description="Helical" evidence="10">
    <location>
        <begin position="769"/>
        <end position="788"/>
    </location>
</feature>
<evidence type="ECO:0000256" key="6">
    <source>
        <dbReference type="ARBA" id="ARBA00022927"/>
    </source>
</evidence>
<feature type="transmembrane region" description="Helical" evidence="10">
    <location>
        <begin position="593"/>
        <end position="613"/>
    </location>
</feature>
<feature type="region of interest" description="Disordered" evidence="9">
    <location>
        <begin position="1"/>
        <end position="58"/>
    </location>
</feature>
<feature type="transmembrane region" description="Helical" evidence="10">
    <location>
        <begin position="345"/>
        <end position="375"/>
    </location>
</feature>
<evidence type="ECO:0000256" key="4">
    <source>
        <dbReference type="ARBA" id="ARBA00022692"/>
    </source>
</evidence>
<dbReference type="InterPro" id="IPR004813">
    <property type="entry name" value="OPT"/>
</dbReference>
<feature type="compositionally biased region" description="Basic and acidic residues" evidence="9">
    <location>
        <begin position="25"/>
        <end position="51"/>
    </location>
</feature>
<dbReference type="NCBIfam" id="TIGR00727">
    <property type="entry name" value="ISP4_OPT"/>
    <property type="match status" value="1"/>
</dbReference>
<evidence type="ECO:0000256" key="3">
    <source>
        <dbReference type="ARBA" id="ARBA00022448"/>
    </source>
</evidence>
<feature type="transmembrane region" description="Helical" evidence="10">
    <location>
        <begin position="873"/>
        <end position="895"/>
    </location>
</feature>
<evidence type="ECO:0000256" key="10">
    <source>
        <dbReference type="SAM" id="Phobius"/>
    </source>
</evidence>
<evidence type="ECO:0000256" key="7">
    <source>
        <dbReference type="ARBA" id="ARBA00022989"/>
    </source>
</evidence>
<comment type="subcellular location">
    <subcellularLocation>
        <location evidence="1">Membrane</location>
        <topology evidence="1">Multi-pass membrane protein</topology>
    </subcellularLocation>
</comment>
<dbReference type="PANTHER" id="PTHR22601">
    <property type="entry name" value="ISP4 LIKE PROTEIN"/>
    <property type="match status" value="1"/>
</dbReference>
<organism evidence="11 12">
    <name type="scientific">Echria macrotheca</name>
    <dbReference type="NCBI Taxonomy" id="438768"/>
    <lineage>
        <taxon>Eukaryota</taxon>
        <taxon>Fungi</taxon>
        <taxon>Dikarya</taxon>
        <taxon>Ascomycota</taxon>
        <taxon>Pezizomycotina</taxon>
        <taxon>Sordariomycetes</taxon>
        <taxon>Sordariomycetidae</taxon>
        <taxon>Sordariales</taxon>
        <taxon>Schizotheciaceae</taxon>
        <taxon>Echria</taxon>
    </lineage>
</organism>